<comment type="caution">
    <text evidence="1">The sequence shown here is derived from an EMBL/GenBank/DDBJ whole genome shotgun (WGS) entry which is preliminary data.</text>
</comment>
<evidence type="ECO:0000313" key="2">
    <source>
        <dbReference type="Proteomes" id="UP000268727"/>
    </source>
</evidence>
<dbReference type="AlphaFoldDB" id="A0A3N1HAA7"/>
<gene>
    <name evidence="1" type="ORF">EDD40_4848</name>
</gene>
<sequence length="63" mass="6809">MLSDPRPGSTAGFPMSGYLVVAEPFQVSSGVLRARLIITMSPCVLMSVPQWTTPWCHRGTTVS</sequence>
<proteinExistence type="predicted"/>
<keyword evidence="2" id="KW-1185">Reference proteome</keyword>
<dbReference type="EMBL" id="RJKM01000001">
    <property type="protein sequence ID" value="ROP39460.1"/>
    <property type="molecule type" value="Genomic_DNA"/>
</dbReference>
<evidence type="ECO:0000313" key="1">
    <source>
        <dbReference type="EMBL" id="ROP39460.1"/>
    </source>
</evidence>
<organism evidence="1 2">
    <name type="scientific">Saccharothrix texasensis</name>
    <dbReference type="NCBI Taxonomy" id="103734"/>
    <lineage>
        <taxon>Bacteria</taxon>
        <taxon>Bacillati</taxon>
        <taxon>Actinomycetota</taxon>
        <taxon>Actinomycetes</taxon>
        <taxon>Pseudonocardiales</taxon>
        <taxon>Pseudonocardiaceae</taxon>
        <taxon>Saccharothrix</taxon>
    </lineage>
</organism>
<dbReference type="Proteomes" id="UP000268727">
    <property type="component" value="Unassembled WGS sequence"/>
</dbReference>
<reference evidence="1 2" key="1">
    <citation type="submission" date="2018-11" db="EMBL/GenBank/DDBJ databases">
        <title>Sequencing the genomes of 1000 actinobacteria strains.</title>
        <authorList>
            <person name="Klenk H.-P."/>
        </authorList>
    </citation>
    <scope>NUCLEOTIDE SEQUENCE [LARGE SCALE GENOMIC DNA]</scope>
    <source>
        <strain evidence="1 2">DSM 44231</strain>
    </source>
</reference>
<protein>
    <submittedName>
        <fullName evidence="1">Uncharacterized protein</fullName>
    </submittedName>
</protein>
<name>A0A3N1HAA7_9PSEU</name>
<accession>A0A3N1HAA7</accession>